<dbReference type="InterPro" id="IPR027379">
    <property type="entry name" value="CLS_N"/>
</dbReference>
<dbReference type="Gene3D" id="3.30.870.10">
    <property type="entry name" value="Endonuclease Chain A"/>
    <property type="match status" value="2"/>
</dbReference>
<evidence type="ECO:0000259" key="14">
    <source>
        <dbReference type="PROSITE" id="PS50035"/>
    </source>
</evidence>
<comment type="caution">
    <text evidence="15">The sequence shown here is derived from an EMBL/GenBank/DDBJ whole genome shotgun (WGS) entry which is preliminary data.</text>
</comment>
<evidence type="ECO:0000256" key="6">
    <source>
        <dbReference type="ARBA" id="ARBA00022737"/>
    </source>
</evidence>
<evidence type="ECO:0000256" key="8">
    <source>
        <dbReference type="ARBA" id="ARBA00023098"/>
    </source>
</evidence>
<feature type="transmembrane region" description="Helical" evidence="13">
    <location>
        <begin position="12"/>
        <end position="31"/>
    </location>
</feature>
<feature type="domain" description="PLD phosphodiesterase" evidence="14">
    <location>
        <begin position="422"/>
        <end position="449"/>
    </location>
</feature>
<dbReference type="CDD" id="cd09154">
    <property type="entry name" value="PLDc_SMU_988_like_1"/>
    <property type="match status" value="1"/>
</dbReference>
<dbReference type="PANTHER" id="PTHR21248:SF22">
    <property type="entry name" value="PHOSPHOLIPASE D"/>
    <property type="match status" value="1"/>
</dbReference>
<dbReference type="GO" id="GO:0032049">
    <property type="term" value="P:cardiolipin biosynthetic process"/>
    <property type="evidence" value="ECO:0007669"/>
    <property type="project" value="UniProtKB-UniRule"/>
</dbReference>
<reference evidence="15" key="2">
    <citation type="submission" date="2021-04" db="EMBL/GenBank/DDBJ databases">
        <authorList>
            <person name="Gilroy R."/>
        </authorList>
    </citation>
    <scope>NUCLEOTIDE SEQUENCE</scope>
    <source>
        <strain evidence="15">CHK186-1790</strain>
    </source>
</reference>
<dbReference type="CDD" id="cd09160">
    <property type="entry name" value="PLDc_SMU_988_like_2"/>
    <property type="match status" value="1"/>
</dbReference>
<keyword evidence="9 13" id="KW-0472">Membrane</keyword>
<evidence type="ECO:0000256" key="1">
    <source>
        <dbReference type="ARBA" id="ARBA00004651"/>
    </source>
</evidence>
<accession>A0A9D2NXS0</accession>
<keyword evidence="11" id="KW-1208">Phospholipid metabolism</keyword>
<dbReference type="EMBL" id="DWWJ01000046">
    <property type="protein sequence ID" value="HJC40390.1"/>
    <property type="molecule type" value="Genomic_DNA"/>
</dbReference>
<keyword evidence="3" id="KW-0444">Lipid biosynthesis</keyword>
<dbReference type="GO" id="GO:0008808">
    <property type="term" value="F:cardiolipin synthase activity"/>
    <property type="evidence" value="ECO:0007669"/>
    <property type="project" value="UniProtKB-UniRule"/>
</dbReference>
<evidence type="ECO:0000256" key="5">
    <source>
        <dbReference type="ARBA" id="ARBA00022692"/>
    </source>
</evidence>
<evidence type="ECO:0000256" key="7">
    <source>
        <dbReference type="ARBA" id="ARBA00022989"/>
    </source>
</evidence>
<keyword evidence="7 13" id="KW-1133">Transmembrane helix</keyword>
<dbReference type="InterPro" id="IPR025202">
    <property type="entry name" value="PLD-like_dom"/>
</dbReference>
<dbReference type="InterPro" id="IPR001736">
    <property type="entry name" value="PLipase_D/transphosphatidylase"/>
</dbReference>
<evidence type="ECO:0000313" key="15">
    <source>
        <dbReference type="EMBL" id="HJC40390.1"/>
    </source>
</evidence>
<keyword evidence="8" id="KW-0443">Lipid metabolism</keyword>
<protein>
    <recommendedName>
        <fullName evidence="12">Cardiolipin synthase</fullName>
        <ecNumber evidence="12">2.7.8.-</ecNumber>
    </recommendedName>
</protein>
<dbReference type="NCBIfam" id="TIGR04265">
    <property type="entry name" value="bac_cardiolipin"/>
    <property type="match status" value="1"/>
</dbReference>
<dbReference type="SUPFAM" id="SSF56024">
    <property type="entry name" value="Phospholipase D/nuclease"/>
    <property type="match status" value="2"/>
</dbReference>
<dbReference type="PANTHER" id="PTHR21248">
    <property type="entry name" value="CARDIOLIPIN SYNTHASE"/>
    <property type="match status" value="1"/>
</dbReference>
<keyword evidence="10" id="KW-0594">Phospholipid biosynthesis</keyword>
<dbReference type="SMART" id="SM00155">
    <property type="entry name" value="PLDc"/>
    <property type="match status" value="2"/>
</dbReference>
<dbReference type="Pfam" id="PF13396">
    <property type="entry name" value="PLDc_N"/>
    <property type="match status" value="1"/>
</dbReference>
<evidence type="ECO:0000256" key="9">
    <source>
        <dbReference type="ARBA" id="ARBA00023136"/>
    </source>
</evidence>
<evidence type="ECO:0000256" key="2">
    <source>
        <dbReference type="ARBA" id="ARBA00022475"/>
    </source>
</evidence>
<dbReference type="GO" id="GO:0005886">
    <property type="term" value="C:plasma membrane"/>
    <property type="evidence" value="ECO:0007669"/>
    <property type="project" value="UniProtKB-SubCell"/>
</dbReference>
<dbReference type="InterPro" id="IPR022924">
    <property type="entry name" value="Cardiolipin_synthase"/>
</dbReference>
<sequence length="509" mass="58320">MKRLVSLLFHRVVLVGLFLIIQIAILVVMLLNFNNLFLPFYGVCFALSLFAVFWITGRSGEPAYKIAWIVPILIFPIFGGLFYLLFGGNKLSRRTRRKMEGLDRKMEEVLGPDFKADSLACVGEDAVHQARYLEHMAHCPVYSGTATEYYPVGELCFARMVEELKKAEHYIFVEYFIIEEGIMWDTILDILKEKVQEGLDVRVIYDDIGSMFTLPRDYARELEKRTGIRCCVFNPFVPVLSLRLNNRDHRKFLIIDGKVAFTGGINLADEYINEKVRFGHWKDSAIQVRGEAAWSMAVMFLTLWDYTREETTDFDAFRPREVPRVEGGGFVQPYTDNPLDEEAVGQAVYLNLINKARRYVYLTTPYLIVDDATNTALCIAAKSGVDVRIMTPHIPDKKVVFELTRAHYKPLLAAGVKIYEYTPGFVHAKNFAVDDMYGTVGTINLDYRSLFLHFENGVWLCGTPTVLDIKADFLSTLEQCHRVTLAECEALPWWRKALRAVLRIFAPLM</sequence>
<proteinExistence type="predicted"/>
<feature type="transmembrane region" description="Helical" evidence="13">
    <location>
        <begin position="67"/>
        <end position="86"/>
    </location>
</feature>
<evidence type="ECO:0000256" key="4">
    <source>
        <dbReference type="ARBA" id="ARBA00022679"/>
    </source>
</evidence>
<dbReference type="Pfam" id="PF13091">
    <property type="entry name" value="PLDc_2"/>
    <property type="match status" value="2"/>
</dbReference>
<dbReference type="EC" id="2.7.8.-" evidence="12"/>
<keyword evidence="6" id="KW-0677">Repeat</keyword>
<comment type="subcellular location">
    <subcellularLocation>
        <location evidence="1">Cell membrane</location>
        <topology evidence="1">Multi-pass membrane protein</topology>
    </subcellularLocation>
</comment>
<dbReference type="Proteomes" id="UP000823882">
    <property type="component" value="Unassembled WGS sequence"/>
</dbReference>
<keyword evidence="5 13" id="KW-0812">Transmembrane</keyword>
<keyword evidence="4" id="KW-0808">Transferase</keyword>
<organism evidence="15 16">
    <name type="scientific">Candidatus Intestinimonas pullistercoris</name>
    <dbReference type="NCBI Taxonomy" id="2838623"/>
    <lineage>
        <taxon>Bacteria</taxon>
        <taxon>Bacillati</taxon>
        <taxon>Bacillota</taxon>
        <taxon>Clostridia</taxon>
        <taxon>Eubacteriales</taxon>
        <taxon>Intestinimonas</taxon>
    </lineage>
</organism>
<keyword evidence="2" id="KW-1003">Cell membrane</keyword>
<evidence type="ECO:0000256" key="3">
    <source>
        <dbReference type="ARBA" id="ARBA00022516"/>
    </source>
</evidence>
<evidence type="ECO:0000256" key="12">
    <source>
        <dbReference type="NCBIfam" id="TIGR04265"/>
    </source>
</evidence>
<reference evidence="15" key="1">
    <citation type="journal article" date="2021" name="PeerJ">
        <title>Extensive microbial diversity within the chicken gut microbiome revealed by metagenomics and culture.</title>
        <authorList>
            <person name="Gilroy R."/>
            <person name="Ravi A."/>
            <person name="Getino M."/>
            <person name="Pursley I."/>
            <person name="Horton D.L."/>
            <person name="Alikhan N.F."/>
            <person name="Baker D."/>
            <person name="Gharbi K."/>
            <person name="Hall N."/>
            <person name="Watson M."/>
            <person name="Adriaenssens E.M."/>
            <person name="Foster-Nyarko E."/>
            <person name="Jarju S."/>
            <person name="Secka A."/>
            <person name="Antonio M."/>
            <person name="Oren A."/>
            <person name="Chaudhuri R.R."/>
            <person name="La Ragione R."/>
            <person name="Hildebrand F."/>
            <person name="Pallen M.J."/>
        </authorList>
    </citation>
    <scope>NUCLEOTIDE SEQUENCE</scope>
    <source>
        <strain evidence="15">CHK186-1790</strain>
    </source>
</reference>
<gene>
    <name evidence="15" type="primary">cls</name>
    <name evidence="15" type="ORF">H9701_02405</name>
</gene>
<dbReference type="AlphaFoldDB" id="A0A9D2NXS0"/>
<evidence type="ECO:0000313" key="16">
    <source>
        <dbReference type="Proteomes" id="UP000823882"/>
    </source>
</evidence>
<evidence type="ECO:0000256" key="10">
    <source>
        <dbReference type="ARBA" id="ARBA00023209"/>
    </source>
</evidence>
<feature type="transmembrane region" description="Helical" evidence="13">
    <location>
        <begin position="37"/>
        <end position="55"/>
    </location>
</feature>
<feature type="domain" description="PLD phosphodiesterase" evidence="14">
    <location>
        <begin position="244"/>
        <end position="271"/>
    </location>
</feature>
<evidence type="ECO:0000256" key="11">
    <source>
        <dbReference type="ARBA" id="ARBA00023264"/>
    </source>
</evidence>
<name>A0A9D2NXS0_9FIRM</name>
<evidence type="ECO:0000256" key="13">
    <source>
        <dbReference type="SAM" id="Phobius"/>
    </source>
</evidence>
<dbReference type="PROSITE" id="PS50035">
    <property type="entry name" value="PLD"/>
    <property type="match status" value="2"/>
</dbReference>